<name>A0ABV0S5I2_9TELE</name>
<dbReference type="Proteomes" id="UP001434883">
    <property type="component" value="Unassembled WGS sequence"/>
</dbReference>
<keyword evidence="3" id="KW-1185">Reference proteome</keyword>
<evidence type="ECO:0000256" key="1">
    <source>
        <dbReference type="SAM" id="MobiDB-lite"/>
    </source>
</evidence>
<protein>
    <submittedName>
        <fullName evidence="2">Uncharacterized protein</fullName>
    </submittedName>
</protein>
<sequence>MRCFINLDLTIKALCFLKEVNKLMSRETNKSQRTGSVSSARLLVQMEDSLFEQEEGGPVRPGREAVFGCGLWLHNGRKSSGKVWTQRGGEAEEWEPEVQTHSRETWKV</sequence>
<feature type="region of interest" description="Disordered" evidence="1">
    <location>
        <begin position="79"/>
        <end position="108"/>
    </location>
</feature>
<evidence type="ECO:0000313" key="3">
    <source>
        <dbReference type="Proteomes" id="UP001434883"/>
    </source>
</evidence>
<reference evidence="2 3" key="1">
    <citation type="submission" date="2021-06" db="EMBL/GenBank/DDBJ databases">
        <authorList>
            <person name="Palmer J.M."/>
        </authorList>
    </citation>
    <scope>NUCLEOTIDE SEQUENCE [LARGE SCALE GENOMIC DNA]</scope>
    <source>
        <strain evidence="2 3">XC_2019</strain>
        <tissue evidence="2">Muscle</tissue>
    </source>
</reference>
<feature type="non-terminal residue" evidence="2">
    <location>
        <position position="1"/>
    </location>
</feature>
<organism evidence="2 3">
    <name type="scientific">Xenoophorus captivus</name>
    <dbReference type="NCBI Taxonomy" id="1517983"/>
    <lineage>
        <taxon>Eukaryota</taxon>
        <taxon>Metazoa</taxon>
        <taxon>Chordata</taxon>
        <taxon>Craniata</taxon>
        <taxon>Vertebrata</taxon>
        <taxon>Euteleostomi</taxon>
        <taxon>Actinopterygii</taxon>
        <taxon>Neopterygii</taxon>
        <taxon>Teleostei</taxon>
        <taxon>Neoteleostei</taxon>
        <taxon>Acanthomorphata</taxon>
        <taxon>Ovalentaria</taxon>
        <taxon>Atherinomorphae</taxon>
        <taxon>Cyprinodontiformes</taxon>
        <taxon>Goodeidae</taxon>
        <taxon>Xenoophorus</taxon>
    </lineage>
</organism>
<gene>
    <name evidence="2" type="ORF">XENOCAPTIV_003886</name>
</gene>
<accession>A0ABV0S5I2</accession>
<feature type="compositionally biased region" description="Basic and acidic residues" evidence="1">
    <location>
        <begin position="98"/>
        <end position="108"/>
    </location>
</feature>
<comment type="caution">
    <text evidence="2">The sequence shown here is derived from an EMBL/GenBank/DDBJ whole genome shotgun (WGS) entry which is preliminary data.</text>
</comment>
<dbReference type="EMBL" id="JAHRIN010068620">
    <property type="protein sequence ID" value="MEQ2215656.1"/>
    <property type="molecule type" value="Genomic_DNA"/>
</dbReference>
<evidence type="ECO:0000313" key="2">
    <source>
        <dbReference type="EMBL" id="MEQ2215656.1"/>
    </source>
</evidence>
<proteinExistence type="predicted"/>